<dbReference type="STRING" id="4795.A0A225VTD4"/>
<evidence type="ECO:0000256" key="3">
    <source>
        <dbReference type="ARBA" id="ARBA00023002"/>
    </source>
</evidence>
<gene>
    <name evidence="5" type="ORF">PHMEG_00018723</name>
</gene>
<accession>A0A225VTD4</accession>
<name>A0A225VTD4_9STRA</name>
<comment type="similarity">
    <text evidence="1">Belongs to the shaker potassium channel beta subunit family.</text>
</comment>
<reference evidence="6" key="1">
    <citation type="submission" date="2017-03" db="EMBL/GenBank/DDBJ databases">
        <title>Phytopthora megakarya and P. palmivora, two closely related causual agents of cacao black pod achieved similar genome size and gene model numbers by different mechanisms.</title>
        <authorList>
            <person name="Ali S."/>
            <person name="Shao J."/>
            <person name="Larry D.J."/>
            <person name="Kronmiller B."/>
            <person name="Shen D."/>
            <person name="Strem M.D."/>
            <person name="Melnick R.L."/>
            <person name="Guiltinan M.J."/>
            <person name="Tyler B.M."/>
            <person name="Meinhardt L.W."/>
            <person name="Bailey B.A."/>
        </authorList>
    </citation>
    <scope>NUCLEOTIDE SEQUENCE [LARGE SCALE GENOMIC DNA]</scope>
    <source>
        <strain evidence="6">zdho120</strain>
    </source>
</reference>
<dbReference type="InterPro" id="IPR036812">
    <property type="entry name" value="NAD(P)_OxRdtase_dom_sf"/>
</dbReference>
<feature type="domain" description="NADP-dependent oxidoreductase" evidence="4">
    <location>
        <begin position="3"/>
        <end position="56"/>
    </location>
</feature>
<dbReference type="SUPFAM" id="SSF51430">
    <property type="entry name" value="NAD(P)-linked oxidoreductase"/>
    <property type="match status" value="1"/>
</dbReference>
<keyword evidence="6" id="KW-1185">Reference proteome</keyword>
<organism evidence="5 6">
    <name type="scientific">Phytophthora megakarya</name>
    <dbReference type="NCBI Taxonomy" id="4795"/>
    <lineage>
        <taxon>Eukaryota</taxon>
        <taxon>Sar</taxon>
        <taxon>Stramenopiles</taxon>
        <taxon>Oomycota</taxon>
        <taxon>Peronosporomycetes</taxon>
        <taxon>Peronosporales</taxon>
        <taxon>Peronosporaceae</taxon>
        <taxon>Phytophthora</taxon>
    </lineage>
</organism>
<sequence>MEHVTKADKLKPIAEELGVSMTVVSIAWCLSNNVPTVLLGTKITKHLEQTLEASEIVDL</sequence>
<keyword evidence="2" id="KW-0521">NADP</keyword>
<dbReference type="AlphaFoldDB" id="A0A225VTD4"/>
<dbReference type="InterPro" id="IPR023210">
    <property type="entry name" value="NADP_OxRdtase_dom"/>
</dbReference>
<dbReference type="Gene3D" id="3.20.20.100">
    <property type="entry name" value="NADP-dependent oxidoreductase domain"/>
    <property type="match status" value="1"/>
</dbReference>
<keyword evidence="3" id="KW-0560">Oxidoreductase</keyword>
<evidence type="ECO:0000256" key="2">
    <source>
        <dbReference type="ARBA" id="ARBA00022857"/>
    </source>
</evidence>
<evidence type="ECO:0000313" key="5">
    <source>
        <dbReference type="EMBL" id="OWZ08693.1"/>
    </source>
</evidence>
<dbReference type="Pfam" id="PF00248">
    <property type="entry name" value="Aldo_ket_red"/>
    <property type="match status" value="1"/>
</dbReference>
<protein>
    <recommendedName>
        <fullName evidence="4">NADP-dependent oxidoreductase domain-containing protein</fullName>
    </recommendedName>
</protein>
<comment type="caution">
    <text evidence="5">The sequence shown here is derived from an EMBL/GenBank/DDBJ whole genome shotgun (WGS) entry which is preliminary data.</text>
</comment>
<evidence type="ECO:0000256" key="1">
    <source>
        <dbReference type="ARBA" id="ARBA00006515"/>
    </source>
</evidence>
<proteinExistence type="inferred from homology"/>
<dbReference type="EMBL" id="NBNE01003055">
    <property type="protein sequence ID" value="OWZ08693.1"/>
    <property type="molecule type" value="Genomic_DNA"/>
</dbReference>
<evidence type="ECO:0000259" key="4">
    <source>
        <dbReference type="Pfam" id="PF00248"/>
    </source>
</evidence>
<dbReference type="Proteomes" id="UP000198211">
    <property type="component" value="Unassembled WGS sequence"/>
</dbReference>
<dbReference type="PANTHER" id="PTHR43150:SF2">
    <property type="entry name" value="HYPERKINETIC, ISOFORM M"/>
    <property type="match status" value="1"/>
</dbReference>
<dbReference type="GO" id="GO:0016491">
    <property type="term" value="F:oxidoreductase activity"/>
    <property type="evidence" value="ECO:0007669"/>
    <property type="project" value="UniProtKB-KW"/>
</dbReference>
<dbReference type="InterPro" id="IPR005399">
    <property type="entry name" value="K_chnl_volt-dep_bsu_KCNAB-rel"/>
</dbReference>
<dbReference type="OrthoDB" id="2310150at2759"/>
<dbReference type="PANTHER" id="PTHR43150">
    <property type="entry name" value="HYPERKINETIC, ISOFORM M"/>
    <property type="match status" value="1"/>
</dbReference>
<evidence type="ECO:0000313" key="6">
    <source>
        <dbReference type="Proteomes" id="UP000198211"/>
    </source>
</evidence>